<dbReference type="GO" id="GO:0003677">
    <property type="term" value="F:DNA binding"/>
    <property type="evidence" value="ECO:0007669"/>
    <property type="project" value="UniProtKB-KW"/>
</dbReference>
<keyword evidence="2" id="KW-0863">Zinc-finger</keyword>
<evidence type="ECO:0000256" key="3">
    <source>
        <dbReference type="ARBA" id="ARBA00022833"/>
    </source>
</evidence>
<evidence type="ECO:0000259" key="6">
    <source>
        <dbReference type="Pfam" id="PF01258"/>
    </source>
</evidence>
<proteinExistence type="predicted"/>
<dbReference type="OrthoDB" id="1121111at2"/>
<evidence type="ECO:0000256" key="5">
    <source>
        <dbReference type="SAM" id="Coils"/>
    </source>
</evidence>
<feature type="coiled-coil region" evidence="5">
    <location>
        <begin position="58"/>
        <end position="85"/>
    </location>
</feature>
<dbReference type="InterPro" id="IPR000962">
    <property type="entry name" value="Znf_DskA_TraR"/>
</dbReference>
<dbReference type="AlphaFoldDB" id="A0A263D451"/>
<dbReference type="EMBL" id="NKYE01000006">
    <property type="protein sequence ID" value="OZM73141.1"/>
    <property type="molecule type" value="Genomic_DNA"/>
</dbReference>
<organism evidence="7 8">
    <name type="scientific">Amycolatopsis antarctica</name>
    <dbReference type="NCBI Taxonomy" id="1854586"/>
    <lineage>
        <taxon>Bacteria</taxon>
        <taxon>Bacillati</taxon>
        <taxon>Actinomycetota</taxon>
        <taxon>Actinomycetes</taxon>
        <taxon>Pseudonocardiales</taxon>
        <taxon>Pseudonocardiaceae</taxon>
        <taxon>Amycolatopsis</taxon>
    </lineage>
</organism>
<feature type="zinc finger region" description="dksA C4-type" evidence="4">
    <location>
        <begin position="90"/>
        <end position="114"/>
    </location>
</feature>
<evidence type="ECO:0000256" key="1">
    <source>
        <dbReference type="ARBA" id="ARBA00022723"/>
    </source>
</evidence>
<keyword evidence="1" id="KW-0479">Metal-binding</keyword>
<keyword evidence="5" id="KW-0175">Coiled coil</keyword>
<gene>
    <name evidence="7" type="ORF">CFN78_12550</name>
</gene>
<dbReference type="PROSITE" id="PS51128">
    <property type="entry name" value="ZF_DKSA_2"/>
    <property type="match status" value="1"/>
</dbReference>
<sequence>MTDPDPATARGLLDQARVETLRRIDAMTARVADIVEGAVWESGDDEHDPEGATIAFERAQAQSLLAAAREDLVSLDRAYARLEAGTYGSCSLCGRTLSAGRLEALPTADRCVRCADRGRR</sequence>
<evidence type="ECO:0000313" key="8">
    <source>
        <dbReference type="Proteomes" id="UP000242444"/>
    </source>
</evidence>
<name>A0A263D451_9PSEU</name>
<keyword evidence="8" id="KW-1185">Reference proteome</keyword>
<evidence type="ECO:0000313" key="7">
    <source>
        <dbReference type="EMBL" id="OZM73141.1"/>
    </source>
</evidence>
<dbReference type="PANTHER" id="PTHR33823">
    <property type="entry name" value="RNA POLYMERASE-BINDING TRANSCRIPTION FACTOR DKSA-RELATED"/>
    <property type="match status" value="1"/>
</dbReference>
<dbReference type="Pfam" id="PF01258">
    <property type="entry name" value="zf-dskA_traR"/>
    <property type="match status" value="1"/>
</dbReference>
<protein>
    <submittedName>
        <fullName evidence="7">DNA-binding protein</fullName>
    </submittedName>
</protein>
<keyword evidence="3" id="KW-0862">Zinc</keyword>
<accession>A0A263D451</accession>
<reference evidence="7 8" key="1">
    <citation type="submission" date="2017-07" db="EMBL/GenBank/DDBJ databases">
        <title>Amycolatopsis antarcticus sp. nov., isolated from the surface of an Antarcticus brown macroalga.</title>
        <authorList>
            <person name="Wang J."/>
            <person name="Leiva S."/>
            <person name="Huang J."/>
            <person name="Huang Y."/>
        </authorList>
    </citation>
    <scope>NUCLEOTIDE SEQUENCE [LARGE SCALE GENOMIC DNA]</scope>
    <source>
        <strain evidence="7 8">AU-G6</strain>
    </source>
</reference>
<evidence type="ECO:0000256" key="4">
    <source>
        <dbReference type="PROSITE-ProRule" id="PRU00510"/>
    </source>
</evidence>
<dbReference type="Gene3D" id="1.20.120.910">
    <property type="entry name" value="DksA, coiled-coil domain"/>
    <property type="match status" value="1"/>
</dbReference>
<comment type="caution">
    <text evidence="7">The sequence shown here is derived from an EMBL/GenBank/DDBJ whole genome shotgun (WGS) entry which is preliminary data.</text>
</comment>
<dbReference type="Proteomes" id="UP000242444">
    <property type="component" value="Unassembled WGS sequence"/>
</dbReference>
<dbReference type="InParanoid" id="A0A263D451"/>
<dbReference type="GO" id="GO:0008270">
    <property type="term" value="F:zinc ion binding"/>
    <property type="evidence" value="ECO:0007669"/>
    <property type="project" value="UniProtKB-KW"/>
</dbReference>
<evidence type="ECO:0000256" key="2">
    <source>
        <dbReference type="ARBA" id="ARBA00022771"/>
    </source>
</evidence>
<keyword evidence="7" id="KW-0238">DNA-binding</keyword>
<feature type="domain" description="Zinc finger DksA/TraR C4-type" evidence="6">
    <location>
        <begin position="85"/>
        <end position="117"/>
    </location>
</feature>
<dbReference type="SUPFAM" id="SSF57716">
    <property type="entry name" value="Glucocorticoid receptor-like (DNA-binding domain)"/>
    <property type="match status" value="1"/>
</dbReference>